<dbReference type="Proteomes" id="UP000238701">
    <property type="component" value="Unassembled WGS sequence"/>
</dbReference>
<dbReference type="NCBIfam" id="TIGR02436">
    <property type="entry name" value="four helix bundle protein"/>
    <property type="match status" value="1"/>
</dbReference>
<evidence type="ECO:0000313" key="1">
    <source>
        <dbReference type="EMBL" id="SPF38440.1"/>
    </source>
</evidence>
<dbReference type="SUPFAM" id="SSF158446">
    <property type="entry name" value="IVS-encoded protein-like"/>
    <property type="match status" value="1"/>
</dbReference>
<dbReference type="CDD" id="cd16377">
    <property type="entry name" value="23S_rRNA_IVP_like"/>
    <property type="match status" value="1"/>
</dbReference>
<keyword evidence="1" id="KW-0689">Ribosomal protein</keyword>
<dbReference type="InterPro" id="IPR036583">
    <property type="entry name" value="23S_rRNA_IVS_sf"/>
</dbReference>
<sequence length="121" mass="13603">MSASFKDLRVWQEAMKFAVEVYRVTAQFPRHELYGLSQQLRRAAVSVPSNIAEGKGHRSDREFGNFLLHARRSLLEAQTQVMIAEELQYLGSEEGQRILASADAIGRSLNSLINALREKAA</sequence>
<dbReference type="Gene3D" id="1.20.1440.60">
    <property type="entry name" value="23S rRNA-intervening sequence"/>
    <property type="match status" value="1"/>
</dbReference>
<accession>A0A2U3KFZ6</accession>
<evidence type="ECO:0000313" key="2">
    <source>
        <dbReference type="Proteomes" id="UP000238701"/>
    </source>
</evidence>
<dbReference type="PANTHER" id="PTHR38471:SF2">
    <property type="entry name" value="FOUR HELIX BUNDLE PROTEIN"/>
    <property type="match status" value="1"/>
</dbReference>
<dbReference type="EMBL" id="OMOD01000111">
    <property type="protein sequence ID" value="SPF38440.1"/>
    <property type="molecule type" value="Genomic_DNA"/>
</dbReference>
<dbReference type="GO" id="GO:0005840">
    <property type="term" value="C:ribosome"/>
    <property type="evidence" value="ECO:0007669"/>
    <property type="project" value="UniProtKB-KW"/>
</dbReference>
<dbReference type="Pfam" id="PF05635">
    <property type="entry name" value="23S_rRNA_IVP"/>
    <property type="match status" value="1"/>
</dbReference>
<gene>
    <name evidence="1" type="ORF">SBA1_20141</name>
</gene>
<name>A0A2U3KFZ6_9BACT</name>
<dbReference type="OrthoDB" id="160990at2"/>
<dbReference type="PANTHER" id="PTHR38471">
    <property type="entry name" value="FOUR HELIX BUNDLE PROTEIN"/>
    <property type="match status" value="1"/>
</dbReference>
<reference evidence="2" key="1">
    <citation type="submission" date="2018-02" db="EMBL/GenBank/DDBJ databases">
        <authorList>
            <person name="Hausmann B."/>
        </authorList>
    </citation>
    <scope>NUCLEOTIDE SEQUENCE [LARGE SCALE GENOMIC DNA]</scope>
    <source>
        <strain evidence="2">Peat soil MAG SbA1</strain>
    </source>
</reference>
<dbReference type="InterPro" id="IPR012657">
    <property type="entry name" value="23S_rRNA-intervening_sequence"/>
</dbReference>
<proteinExistence type="predicted"/>
<organism evidence="1 2">
    <name type="scientific">Candidatus Sulfotelmatobacter kueseliae</name>
    <dbReference type="NCBI Taxonomy" id="2042962"/>
    <lineage>
        <taxon>Bacteria</taxon>
        <taxon>Pseudomonadati</taxon>
        <taxon>Acidobacteriota</taxon>
        <taxon>Terriglobia</taxon>
        <taxon>Terriglobales</taxon>
        <taxon>Candidatus Korobacteraceae</taxon>
        <taxon>Candidatus Sulfotelmatobacter</taxon>
    </lineage>
</organism>
<protein>
    <submittedName>
        <fullName evidence="1">S23 ribosomal protein</fullName>
    </submittedName>
</protein>
<keyword evidence="1" id="KW-0687">Ribonucleoprotein</keyword>
<dbReference type="AlphaFoldDB" id="A0A2U3KFZ6"/>